<organism evidence="3 4">
    <name type="scientific">Lactobacillus crispatus</name>
    <dbReference type="NCBI Taxonomy" id="47770"/>
    <lineage>
        <taxon>Bacteria</taxon>
        <taxon>Bacillati</taxon>
        <taxon>Bacillota</taxon>
        <taxon>Bacilli</taxon>
        <taxon>Lactobacillales</taxon>
        <taxon>Lactobacillaceae</taxon>
        <taxon>Lactobacillus</taxon>
    </lineage>
</organism>
<keyword evidence="1" id="KW-0732">Signal</keyword>
<comment type="caution">
    <text evidence="3">The sequence shown here is derived from an EMBL/GenBank/DDBJ whole genome shotgun (WGS) entry which is preliminary data.</text>
</comment>
<dbReference type="Proteomes" id="UP001434419">
    <property type="component" value="Unassembled WGS sequence"/>
</dbReference>
<dbReference type="EMBL" id="JBETVU010000012">
    <property type="protein sequence ID" value="MES5150200.1"/>
    <property type="molecule type" value="Genomic_DNA"/>
</dbReference>
<dbReference type="EMBL" id="SCLX01000020">
    <property type="protein sequence ID" value="RXF57965.1"/>
    <property type="molecule type" value="Genomic_DNA"/>
</dbReference>
<evidence type="ECO:0000313" key="2">
    <source>
        <dbReference type="EMBL" id="MES5150200.1"/>
    </source>
</evidence>
<dbReference type="RefSeq" id="WP_005720061.1">
    <property type="nucleotide sequence ID" value="NZ_CP033426.1"/>
</dbReference>
<protein>
    <recommendedName>
        <fullName evidence="6">Surface layer protein A domain-containing protein</fullName>
    </recommendedName>
</protein>
<accession>A0A135Z927</accession>
<keyword evidence="5" id="KW-1185">Reference proteome</keyword>
<evidence type="ECO:0000313" key="5">
    <source>
        <dbReference type="Proteomes" id="UP001434419"/>
    </source>
</evidence>
<sequence length="128" mass="14402">MKKVLLTTATLLGVTAATVLATNNQRVQASETTVQETKGVKVYGPIKNAPLHKYVSNVYRYSSWGKGDAMNLLNTTPSKVYYNDGAYSGYLYRNSTWMDHNFKTNRNRWVSMYSGNVRLISRGLVPNN</sequence>
<evidence type="ECO:0000313" key="4">
    <source>
        <dbReference type="Proteomes" id="UP000289808"/>
    </source>
</evidence>
<evidence type="ECO:0000313" key="3">
    <source>
        <dbReference type="EMBL" id="RXF57965.1"/>
    </source>
</evidence>
<reference evidence="2" key="2">
    <citation type="submission" date="2024-06" db="EMBL/GenBank/DDBJ databases">
        <title>Vaginal Lactobacillus fatty acid response mechanisms reveal a metabolite-targeted strategy for bacterial vaginosis treatment.</title>
        <authorList>
            <person name="Zhu M."/>
            <person name="Blainey P.C."/>
            <person name="Bloom S.M."/>
            <person name="Kwon D.S."/>
        </authorList>
    </citation>
    <scope>NUCLEOTIDE SEQUENCE</scope>
    <source>
        <strain evidence="2">194_F1_1</strain>
    </source>
</reference>
<feature type="chain" id="PRO_5043134234" description="Surface layer protein A domain-containing protein" evidence="1">
    <location>
        <begin position="22"/>
        <end position="128"/>
    </location>
</feature>
<dbReference type="Proteomes" id="UP000289808">
    <property type="component" value="Unassembled WGS sequence"/>
</dbReference>
<name>A0A135Z927_9LACO</name>
<feature type="signal peptide" evidence="1">
    <location>
        <begin position="1"/>
        <end position="21"/>
    </location>
</feature>
<evidence type="ECO:0000256" key="1">
    <source>
        <dbReference type="SAM" id="SignalP"/>
    </source>
</evidence>
<evidence type="ECO:0008006" key="6">
    <source>
        <dbReference type="Google" id="ProtNLM"/>
    </source>
</evidence>
<proteinExistence type="predicted"/>
<dbReference type="AlphaFoldDB" id="A0A135Z927"/>
<gene>
    <name evidence="2" type="ORF">ABVC42_09825</name>
    <name evidence="3" type="ORF">ERD32_04815</name>
</gene>
<reference evidence="3 4" key="1">
    <citation type="submission" date="2019-01" db="EMBL/GenBank/DDBJ databases">
        <title>The genome sequence of Lactobacillus crispatus L49.</title>
        <authorList>
            <person name="Zhong J."/>
            <person name="Zhang J."/>
        </authorList>
    </citation>
    <scope>NUCLEOTIDE SEQUENCE [LARGE SCALE GENOMIC DNA]</scope>
    <source>
        <strain evidence="3 4">L49</strain>
    </source>
</reference>